<accession>S9SX30</accession>
<sequence>MPFSFLTFTEMKKTEIYLPIIVALCASLTYRGEMFRKTVLKDKCRILLVSYSRSKEVFRNKNRKTSKRLIETKEVMI</sequence>
<feature type="transmembrane region" description="Helical" evidence="1">
    <location>
        <begin position="16"/>
        <end position="33"/>
    </location>
</feature>
<name>S9SX30_PAEAL</name>
<evidence type="ECO:0000313" key="3">
    <source>
        <dbReference type="Proteomes" id="UP000015344"/>
    </source>
</evidence>
<keyword evidence="1" id="KW-0812">Transmembrane</keyword>
<reference evidence="2 3" key="1">
    <citation type="submission" date="2013-05" db="EMBL/GenBank/DDBJ databases">
        <authorList>
            <person name="Strain E.A."/>
            <person name="Brown E."/>
            <person name="Allard M.W."/>
            <person name="Luo Y.L."/>
        </authorList>
    </citation>
    <scope>NUCLEOTIDE SEQUENCE [LARGE SCALE GENOMIC DNA]</scope>
    <source>
        <strain evidence="2 3">TS-15</strain>
    </source>
</reference>
<comment type="caution">
    <text evidence="2">The sequence shown here is derived from an EMBL/GenBank/DDBJ whole genome shotgun (WGS) entry which is preliminary data.</text>
</comment>
<keyword evidence="1" id="KW-1133">Transmembrane helix</keyword>
<organism evidence="2 3">
    <name type="scientific">Paenibacillus alvei TS-15</name>
    <dbReference type="NCBI Taxonomy" id="1117108"/>
    <lineage>
        <taxon>Bacteria</taxon>
        <taxon>Bacillati</taxon>
        <taxon>Bacillota</taxon>
        <taxon>Bacilli</taxon>
        <taxon>Bacillales</taxon>
        <taxon>Paenibacillaceae</taxon>
        <taxon>Paenibacillus</taxon>
    </lineage>
</organism>
<evidence type="ECO:0000256" key="1">
    <source>
        <dbReference type="SAM" id="Phobius"/>
    </source>
</evidence>
<dbReference type="EMBL" id="ATMT01000012">
    <property type="protein sequence ID" value="EPY08663.1"/>
    <property type="molecule type" value="Genomic_DNA"/>
</dbReference>
<proteinExistence type="predicted"/>
<dbReference type="AlphaFoldDB" id="S9SX30"/>
<keyword evidence="1" id="KW-0472">Membrane</keyword>
<dbReference type="Proteomes" id="UP000015344">
    <property type="component" value="Unassembled WGS sequence"/>
</dbReference>
<evidence type="ECO:0000313" key="2">
    <source>
        <dbReference type="EMBL" id="EPY08663.1"/>
    </source>
</evidence>
<gene>
    <name evidence="2" type="ORF">PAALTS15_03777</name>
</gene>
<protein>
    <submittedName>
        <fullName evidence="2">Uncharacterized protein</fullName>
    </submittedName>
</protein>